<proteinExistence type="predicted"/>
<dbReference type="Proteomes" id="UP001550348">
    <property type="component" value="Unassembled WGS sequence"/>
</dbReference>
<accession>A0ABV2VXY2</accession>
<dbReference type="EMBL" id="JBEXRX010000245">
    <property type="protein sequence ID" value="MEU0156852.1"/>
    <property type="molecule type" value="Genomic_DNA"/>
</dbReference>
<evidence type="ECO:0008006" key="4">
    <source>
        <dbReference type="Google" id="ProtNLM"/>
    </source>
</evidence>
<name>A0ABV2VXY2_9ACTN</name>
<evidence type="ECO:0000256" key="1">
    <source>
        <dbReference type="SAM" id="MobiDB-lite"/>
    </source>
</evidence>
<gene>
    <name evidence="2" type="ORF">ABZ071_34300</name>
</gene>
<keyword evidence="3" id="KW-1185">Reference proteome</keyword>
<evidence type="ECO:0000313" key="3">
    <source>
        <dbReference type="Proteomes" id="UP001550348"/>
    </source>
</evidence>
<comment type="caution">
    <text evidence="2">The sequence shown here is derived from an EMBL/GenBank/DDBJ whole genome shotgun (WGS) entry which is preliminary data.</text>
</comment>
<dbReference type="RefSeq" id="WP_355668333.1">
    <property type="nucleotide sequence ID" value="NZ_JBEXRX010000245.1"/>
</dbReference>
<evidence type="ECO:0000313" key="2">
    <source>
        <dbReference type="EMBL" id="MEU0156852.1"/>
    </source>
</evidence>
<organism evidence="2 3">
    <name type="scientific">Micromonospora fulviviridis</name>
    <dbReference type="NCBI Taxonomy" id="47860"/>
    <lineage>
        <taxon>Bacteria</taxon>
        <taxon>Bacillati</taxon>
        <taxon>Actinomycetota</taxon>
        <taxon>Actinomycetes</taxon>
        <taxon>Micromonosporales</taxon>
        <taxon>Micromonosporaceae</taxon>
        <taxon>Micromonospora</taxon>
    </lineage>
</organism>
<protein>
    <recommendedName>
        <fullName evidence="4">Abi-like protein</fullName>
    </recommendedName>
</protein>
<sequence>MPEATARLLEQRFSPERLGPYQAAVGGDLDQAVALYEWNAKMSGVFWITLGHVEVLIRNAMHRQLTNWSTKAHGEPRWYLDPGQVLAPRRREEIAEARRRATRDGRQETPGRVVAELTFGFWRYLLISSYDRSLWPHLRNAWPSKQLRREVHDPVADLHEFRNRIAHHEPIYNRPLRELHTKALDLASWTCPDTAAWISSRCDVLAVLATRPWTARTPSAPSQRRTARYNQARPAPRR</sequence>
<feature type="region of interest" description="Disordered" evidence="1">
    <location>
        <begin position="216"/>
        <end position="238"/>
    </location>
</feature>
<reference evidence="2 3" key="1">
    <citation type="submission" date="2024-06" db="EMBL/GenBank/DDBJ databases">
        <title>The Natural Products Discovery Center: Release of the First 8490 Sequenced Strains for Exploring Actinobacteria Biosynthetic Diversity.</title>
        <authorList>
            <person name="Kalkreuter E."/>
            <person name="Kautsar S.A."/>
            <person name="Yang D."/>
            <person name="Bader C.D."/>
            <person name="Teijaro C.N."/>
            <person name="Fluegel L."/>
            <person name="Davis C.M."/>
            <person name="Simpson J.R."/>
            <person name="Lauterbach L."/>
            <person name="Steele A.D."/>
            <person name="Gui C."/>
            <person name="Meng S."/>
            <person name="Li G."/>
            <person name="Viehrig K."/>
            <person name="Ye F."/>
            <person name="Su P."/>
            <person name="Kiefer A.F."/>
            <person name="Nichols A."/>
            <person name="Cepeda A.J."/>
            <person name="Yan W."/>
            <person name="Fan B."/>
            <person name="Jiang Y."/>
            <person name="Adhikari A."/>
            <person name="Zheng C.-J."/>
            <person name="Schuster L."/>
            <person name="Cowan T.M."/>
            <person name="Smanski M.J."/>
            <person name="Chevrette M.G."/>
            <person name="De Carvalho L.P.S."/>
            <person name="Shen B."/>
        </authorList>
    </citation>
    <scope>NUCLEOTIDE SEQUENCE [LARGE SCALE GENOMIC DNA]</scope>
    <source>
        <strain evidence="2 3">NPDC006286</strain>
    </source>
</reference>